<dbReference type="SUPFAM" id="SSF47857">
    <property type="entry name" value="Apolipophorin-III"/>
    <property type="match status" value="1"/>
</dbReference>
<dbReference type="OMA" id="LESVWTN"/>
<protein>
    <submittedName>
        <fullName evidence="3">AAEL008789-PA</fullName>
    </submittedName>
</protein>
<evidence type="ECO:0000256" key="2">
    <source>
        <dbReference type="SAM" id="SignalP"/>
    </source>
</evidence>
<dbReference type="CDD" id="cd13769">
    <property type="entry name" value="ApoLp-III_like"/>
    <property type="match status" value="1"/>
</dbReference>
<dbReference type="GO" id="GO:0008289">
    <property type="term" value="F:lipid binding"/>
    <property type="evidence" value="ECO:0007669"/>
    <property type="project" value="InterPro"/>
</dbReference>
<evidence type="ECO:0000313" key="3">
    <source>
        <dbReference type="EMBL" id="EAT39402.1"/>
    </source>
</evidence>
<dbReference type="Proteomes" id="UP000682892">
    <property type="component" value="Unassembled WGS sequence"/>
</dbReference>
<feature type="chain" id="PRO_5036478814" evidence="2">
    <location>
        <begin position="20"/>
        <end position="196"/>
    </location>
</feature>
<evidence type="ECO:0000313" key="4">
    <source>
        <dbReference type="Proteomes" id="UP000682892"/>
    </source>
</evidence>
<reference evidence="3" key="1">
    <citation type="submission" date="2005-10" db="EMBL/GenBank/DDBJ databases">
        <authorList>
            <person name="Loftus B.J."/>
            <person name="Nene V.M."/>
            <person name="Hannick L.I."/>
            <person name="Bidwell S."/>
            <person name="Haas B."/>
            <person name="Amedeo P."/>
            <person name="Orvis J."/>
            <person name="Wortman J.R."/>
            <person name="White O.R."/>
            <person name="Salzberg S."/>
            <person name="Shumway M."/>
            <person name="Koo H."/>
            <person name="Zhao Y."/>
            <person name="Holmes M."/>
            <person name="Miller J."/>
            <person name="Schatz M."/>
            <person name="Pop M."/>
            <person name="Pai G."/>
            <person name="Utterback T."/>
            <person name="Rogers Y.-H."/>
            <person name="Kravitz S."/>
            <person name="Fraser C.M."/>
        </authorList>
    </citation>
    <scope>NUCLEOTIDE SEQUENCE</scope>
    <source>
        <strain evidence="3">Liverpool</strain>
    </source>
</reference>
<dbReference type="KEGG" id="aag:5571084"/>
<reference evidence="3" key="2">
    <citation type="journal article" date="2007" name="Science">
        <title>Genome sequence of Aedes aegypti, a major arbovirus vector.</title>
        <authorList>
            <person name="Nene V."/>
            <person name="Wortman J.R."/>
            <person name="Lawson D."/>
            <person name="Haas B."/>
            <person name="Kodira C."/>
            <person name="Tu Z.J."/>
            <person name="Loftus B."/>
            <person name="Xi Z."/>
            <person name="Megy K."/>
            <person name="Grabherr M."/>
            <person name="Ren Q."/>
            <person name="Zdobnov E.M."/>
            <person name="Lobo N.F."/>
            <person name="Campbell K.S."/>
            <person name="Brown S.E."/>
            <person name="Bonaldo M.F."/>
            <person name="Zhu J."/>
            <person name="Sinkins S.P."/>
            <person name="Hogenkamp D.G."/>
            <person name="Amedeo P."/>
            <person name="Arensburger P."/>
            <person name="Atkinson P.W."/>
            <person name="Bidwell S."/>
            <person name="Biedler J."/>
            <person name="Birney E."/>
            <person name="Bruggner R.V."/>
            <person name="Costas J."/>
            <person name="Coy M.R."/>
            <person name="Crabtree J."/>
            <person name="Crawford M."/>
            <person name="Debruyn B."/>
            <person name="Decaprio D."/>
            <person name="Eiglmeier K."/>
            <person name="Eisenstadt E."/>
            <person name="El-Dorry H."/>
            <person name="Gelbart W.M."/>
            <person name="Gomes S.L."/>
            <person name="Hammond M."/>
            <person name="Hannick L.I."/>
            <person name="Hogan J.R."/>
            <person name="Holmes M.H."/>
            <person name="Jaffe D."/>
            <person name="Johnston J.S."/>
            <person name="Kennedy R.C."/>
            <person name="Koo H."/>
            <person name="Kravitz S."/>
            <person name="Kriventseva E.V."/>
            <person name="Kulp D."/>
            <person name="Labutti K."/>
            <person name="Lee E."/>
            <person name="Li S."/>
            <person name="Lovin D.D."/>
            <person name="Mao C."/>
            <person name="Mauceli E."/>
            <person name="Menck C.F."/>
            <person name="Miller J.R."/>
            <person name="Montgomery P."/>
            <person name="Mori A."/>
            <person name="Nascimento A.L."/>
            <person name="Naveira H.F."/>
            <person name="Nusbaum C."/>
            <person name="O'leary S."/>
            <person name="Orvis J."/>
            <person name="Pertea M."/>
            <person name="Quesneville H."/>
            <person name="Reidenbach K.R."/>
            <person name="Rogers Y.H."/>
            <person name="Roth C.W."/>
            <person name="Schneider J.R."/>
            <person name="Schatz M."/>
            <person name="Shumway M."/>
            <person name="Stanke M."/>
            <person name="Stinson E.O."/>
            <person name="Tubio J.M."/>
            <person name="Vanzee J.P."/>
            <person name="Verjovski-Almeida S."/>
            <person name="Werner D."/>
            <person name="White O."/>
            <person name="Wyder S."/>
            <person name="Zeng Q."/>
            <person name="Zhao Q."/>
            <person name="Zhao Y."/>
            <person name="Hill C.A."/>
            <person name="Raikhel A.S."/>
            <person name="Soares M.B."/>
            <person name="Knudson D.L."/>
            <person name="Lee N.H."/>
            <person name="Galagan J."/>
            <person name="Salzberg S.L."/>
            <person name="Paulsen I.T."/>
            <person name="Dimopoulos G."/>
            <person name="Collins F.H."/>
            <person name="Birren B."/>
            <person name="Fraser-Liggett C.M."/>
            <person name="Severson D.W."/>
        </authorList>
    </citation>
    <scope>NUCLEOTIDE SEQUENCE [LARGE SCALE GENOMIC DNA]</scope>
    <source>
        <strain evidence="3">Liverpool</strain>
    </source>
</reference>
<evidence type="ECO:0000256" key="1">
    <source>
        <dbReference type="SAM" id="Coils"/>
    </source>
</evidence>
<dbReference type="SMR" id="A0A1S4FKL1"/>
<keyword evidence="2" id="KW-0732">Signal</keyword>
<feature type="coiled-coil region" evidence="1">
    <location>
        <begin position="109"/>
        <end position="136"/>
    </location>
</feature>
<dbReference type="Pfam" id="PF07464">
    <property type="entry name" value="ApoLp-III"/>
    <property type="match status" value="1"/>
</dbReference>
<accession>A0A1S4FKL1</accession>
<dbReference type="AlphaFoldDB" id="A0A1S4FKL1"/>
<dbReference type="InterPro" id="IPR010009">
    <property type="entry name" value="ApoLp-III"/>
</dbReference>
<feature type="signal peptide" evidence="2">
    <location>
        <begin position="1"/>
        <end position="19"/>
    </location>
</feature>
<keyword evidence="1" id="KW-0175">Coiled coil</keyword>
<dbReference type="HOGENOM" id="CLU_1422531_0_0_1"/>
<name>A0A1S4FKL1_AEDAE</name>
<dbReference type="OrthoDB" id="6755152at2759"/>
<dbReference type="GO" id="GO:0006869">
    <property type="term" value="P:lipid transport"/>
    <property type="evidence" value="ECO:0007669"/>
    <property type="project" value="InterPro"/>
</dbReference>
<reference evidence="3" key="3">
    <citation type="submission" date="2012-09" db="EMBL/GenBank/DDBJ databases">
        <authorList>
            <consortium name="VectorBase"/>
        </authorList>
    </citation>
    <scope>NUCLEOTIDE SEQUENCE</scope>
    <source>
        <strain evidence="3">Liverpool</strain>
    </source>
</reference>
<dbReference type="EMBL" id="CH477534">
    <property type="protein sequence ID" value="EAT39402.1"/>
    <property type="molecule type" value="Genomic_DNA"/>
</dbReference>
<organism evidence="3 4">
    <name type="scientific">Aedes aegypti</name>
    <name type="common">Yellowfever mosquito</name>
    <name type="synonym">Culex aegypti</name>
    <dbReference type="NCBI Taxonomy" id="7159"/>
    <lineage>
        <taxon>Eukaryota</taxon>
        <taxon>Metazoa</taxon>
        <taxon>Ecdysozoa</taxon>
        <taxon>Arthropoda</taxon>
        <taxon>Hexapoda</taxon>
        <taxon>Insecta</taxon>
        <taxon>Pterygota</taxon>
        <taxon>Neoptera</taxon>
        <taxon>Endopterygota</taxon>
        <taxon>Diptera</taxon>
        <taxon>Nematocera</taxon>
        <taxon>Culicoidea</taxon>
        <taxon>Culicidae</taxon>
        <taxon>Culicinae</taxon>
        <taxon>Aedini</taxon>
        <taxon>Aedes</taxon>
        <taxon>Stegomyia</taxon>
    </lineage>
</organism>
<gene>
    <name evidence="3" type="ORF">AaeL_AAEL008789</name>
</gene>
<dbReference type="Gene3D" id="1.20.120.20">
    <property type="entry name" value="Apolipoprotein"/>
    <property type="match status" value="1"/>
</dbReference>
<sequence length="196" mass="22126">MAKLMFMILAVCLVQVTLARVTREAPAQPEENTFFKTLSLIQQKAHDALTGLNQSVLKSLGFQSNDEVVETIQKNTNKYVEQLKTVQASLDEELKKHSGILDPVVKQLNEKIEETRKSLTEKNPELVQKAQEYQESVQTRIQSLLTEAQKTGEQLKESSRGATEQVQTALKQLYDATVDTLQKTVKELEPTKQDQP</sequence>
<dbReference type="GO" id="GO:0005576">
    <property type="term" value="C:extracellular region"/>
    <property type="evidence" value="ECO:0007669"/>
    <property type="project" value="InterPro"/>
</dbReference>
<proteinExistence type="predicted"/>